<protein>
    <submittedName>
        <fullName evidence="2">Uncharacterized protein</fullName>
    </submittedName>
</protein>
<dbReference type="Proteomes" id="UP001646157">
    <property type="component" value="Unassembled WGS sequence"/>
</dbReference>
<comment type="caution">
    <text evidence="2">The sequence shown here is derived from an EMBL/GenBank/DDBJ whole genome shotgun (WGS) entry which is preliminary data.</text>
</comment>
<accession>A0ABS2NET2</accession>
<reference evidence="2 3" key="1">
    <citation type="submission" date="2021-01" db="EMBL/GenBank/DDBJ databases">
        <title>Genomic Encyclopedia of Type Strains, Phase IV (KMG-IV): sequencing the most valuable type-strain genomes for metagenomic binning, comparative biology and taxonomic classification.</title>
        <authorList>
            <person name="Goeker M."/>
        </authorList>
    </citation>
    <scope>NUCLEOTIDE SEQUENCE [LARGE SCALE GENOMIC DNA]</scope>
    <source>
        <strain evidence="2 3">DSM 24834</strain>
    </source>
</reference>
<evidence type="ECO:0000313" key="3">
    <source>
        <dbReference type="Proteomes" id="UP001646157"/>
    </source>
</evidence>
<feature type="transmembrane region" description="Helical" evidence="1">
    <location>
        <begin position="26"/>
        <end position="44"/>
    </location>
</feature>
<keyword evidence="1" id="KW-1133">Transmembrane helix</keyword>
<evidence type="ECO:0000256" key="1">
    <source>
        <dbReference type="SAM" id="Phobius"/>
    </source>
</evidence>
<name>A0ABS2NET2_9BACI</name>
<dbReference type="EMBL" id="JAFBDZ010000003">
    <property type="protein sequence ID" value="MBM7586366.1"/>
    <property type="molecule type" value="Genomic_DNA"/>
</dbReference>
<gene>
    <name evidence="2" type="ORF">JOC86_002918</name>
</gene>
<keyword evidence="1" id="KW-0812">Transmembrane</keyword>
<organism evidence="2 3">
    <name type="scientific">Rossellomorea pakistanensis</name>
    <dbReference type="NCBI Taxonomy" id="992288"/>
    <lineage>
        <taxon>Bacteria</taxon>
        <taxon>Bacillati</taxon>
        <taxon>Bacillota</taxon>
        <taxon>Bacilli</taxon>
        <taxon>Bacillales</taxon>
        <taxon>Bacillaceae</taxon>
        <taxon>Rossellomorea</taxon>
    </lineage>
</organism>
<keyword evidence="1" id="KW-0472">Membrane</keyword>
<proteinExistence type="predicted"/>
<evidence type="ECO:0000313" key="2">
    <source>
        <dbReference type="EMBL" id="MBM7586366.1"/>
    </source>
</evidence>
<keyword evidence="3" id="KW-1185">Reference proteome</keyword>
<sequence>MVVNETKLRKKAYDKLFGKQQEQTKGPWFINYSFLILSIVYILFEKGIFY</sequence>
<dbReference type="RefSeq" id="WP_205173598.1">
    <property type="nucleotide sequence ID" value="NZ_JAFBDZ010000003.1"/>
</dbReference>